<dbReference type="RefSeq" id="WP_043166750.1">
    <property type="nucleotide sequence ID" value="NZ_JDUV01000016.1"/>
</dbReference>
<protein>
    <recommendedName>
        <fullName evidence="4">Peptidoglycan-binding domain 1 protein</fullName>
    </recommendedName>
</protein>
<evidence type="ECO:0000313" key="3">
    <source>
        <dbReference type="Proteomes" id="UP000029072"/>
    </source>
</evidence>
<dbReference type="InterPro" id="IPR036365">
    <property type="entry name" value="PGBD-like_sf"/>
</dbReference>
<organism evidence="2 3">
    <name type="scientific">Bifidobacterium callitrichos DSM 23973</name>
    <dbReference type="NCBI Taxonomy" id="1437609"/>
    <lineage>
        <taxon>Bacteria</taxon>
        <taxon>Bacillati</taxon>
        <taxon>Actinomycetota</taxon>
        <taxon>Actinomycetes</taxon>
        <taxon>Bifidobacteriales</taxon>
        <taxon>Bifidobacteriaceae</taxon>
        <taxon>Bifidobacterium</taxon>
    </lineage>
</organism>
<reference evidence="2 3" key="1">
    <citation type="submission" date="2014-03" db="EMBL/GenBank/DDBJ databases">
        <title>Genomics of Bifidobacteria.</title>
        <authorList>
            <person name="Ventura M."/>
            <person name="Milani C."/>
            <person name="Lugli G.A."/>
        </authorList>
    </citation>
    <scope>NUCLEOTIDE SEQUENCE [LARGE SCALE GENOMIC DNA]</scope>
    <source>
        <strain evidence="2 3">DSM 23973</strain>
    </source>
</reference>
<dbReference type="STRING" id="1437609.BCAL_1586"/>
<evidence type="ECO:0000313" key="2">
    <source>
        <dbReference type="EMBL" id="KFI54195.1"/>
    </source>
</evidence>
<dbReference type="SUPFAM" id="SSF47090">
    <property type="entry name" value="PGBD-like"/>
    <property type="match status" value="1"/>
</dbReference>
<dbReference type="Proteomes" id="UP000029072">
    <property type="component" value="Unassembled WGS sequence"/>
</dbReference>
<name>A0A087A5Z5_9BIFI</name>
<dbReference type="eggNOG" id="COG3023">
    <property type="taxonomic scope" value="Bacteria"/>
</dbReference>
<keyword evidence="1" id="KW-0812">Transmembrane</keyword>
<dbReference type="InterPro" id="IPR036366">
    <property type="entry name" value="PGBDSf"/>
</dbReference>
<proteinExistence type="predicted"/>
<accession>A0A087A5Z5</accession>
<dbReference type="Gene3D" id="1.10.101.10">
    <property type="entry name" value="PGBD-like superfamily/PGBD"/>
    <property type="match status" value="1"/>
</dbReference>
<feature type="transmembrane region" description="Helical" evidence="1">
    <location>
        <begin position="21"/>
        <end position="46"/>
    </location>
</feature>
<comment type="caution">
    <text evidence="2">The sequence shown here is derived from an EMBL/GenBank/DDBJ whole genome shotgun (WGS) entry which is preliminary data.</text>
</comment>
<gene>
    <name evidence="2" type="ORF">BCAL_1586</name>
</gene>
<evidence type="ECO:0000256" key="1">
    <source>
        <dbReference type="SAM" id="Phobius"/>
    </source>
</evidence>
<dbReference type="EMBL" id="JGYS01000009">
    <property type="protein sequence ID" value="KFI54195.1"/>
    <property type="molecule type" value="Genomic_DNA"/>
</dbReference>
<keyword evidence="1" id="KW-1133">Transmembrane helix</keyword>
<sequence length="377" mass="38786">MRGKQGLRSKRERTKGSRARTVPVVWLLLAVITVAALTVWACALWLPDRAPALLGAGGEATSAPAGVQEYSGGQQVTVVPTMSADRELIGNATGTVTTDWSGEGLTSGRRAYRVNDRMVVALATASPLYRDLKANDTGDDVRALNDELNRLGYRSSPGSNRYTWRTVQGVSQLMKDNGNTSDGSLALADTLWIPSPQVAVGSWTASQGLSVTAGSSVGSIGGTIVKLAIKNGQPSDRDRTITVLGQSGTLPAGATEVTDAGFCAKVAATPEFTGMPKDARSTGFDATVTLPEPIRVLRVPSGAVFGIDGQSGCIVPASSKGTSGGRGSDDPVRVTIIGGELGASLVSPTDASGASIDPSSITRVTIGRALDGLSCGR</sequence>
<dbReference type="AlphaFoldDB" id="A0A087A5Z5"/>
<keyword evidence="1" id="KW-0472">Membrane</keyword>
<evidence type="ECO:0008006" key="4">
    <source>
        <dbReference type="Google" id="ProtNLM"/>
    </source>
</evidence>